<dbReference type="EMBL" id="CP061800">
    <property type="protein sequence ID" value="QTA92007.1"/>
    <property type="molecule type" value="Genomic_DNA"/>
</dbReference>
<evidence type="ECO:0000313" key="2">
    <source>
        <dbReference type="EMBL" id="QTA92007.1"/>
    </source>
</evidence>
<keyword evidence="1" id="KW-0812">Transmembrane</keyword>
<keyword evidence="1" id="KW-0472">Membrane</keyword>
<name>A0A975GSK4_9BACT</name>
<sequence>MIIDNVVQSVKVSDGVANPVRQRTLKSERKNMWKRFWAILGLLIMGGMVLNRYVPEPVTLKDDMPTISHAFVLLLLLSYLGARSWAYFSGSEMRRIIKYAVIWLGIFLAVAVAHSYRFELAQVKNKVLANLFPGTSLEKSPGTLSFQISPNGHFYIRAFVNGIPVRFLADTGASDIVITRKAARRLGFNTDELTFDRIYQTANGMGRGASVRLRDMKVGELRLTNIRASVNEAPMNTSLLGMRFFNRLKGYKVNSGVLTLYY</sequence>
<protein>
    <submittedName>
        <fullName evidence="2">Clan AA aspartic protease domain-containing</fullName>
    </submittedName>
</protein>
<dbReference type="PROSITE" id="PS00141">
    <property type="entry name" value="ASP_PROTEASE"/>
    <property type="match status" value="1"/>
</dbReference>
<dbReference type="GO" id="GO:0006508">
    <property type="term" value="P:proteolysis"/>
    <property type="evidence" value="ECO:0007669"/>
    <property type="project" value="UniProtKB-KW"/>
</dbReference>
<feature type="transmembrane region" description="Helical" evidence="1">
    <location>
        <begin position="66"/>
        <end position="88"/>
    </location>
</feature>
<feature type="transmembrane region" description="Helical" evidence="1">
    <location>
        <begin position="100"/>
        <end position="118"/>
    </location>
</feature>
<accession>A0A975GSK4</accession>
<evidence type="ECO:0000256" key="1">
    <source>
        <dbReference type="SAM" id="Phobius"/>
    </source>
</evidence>
<dbReference type="SUPFAM" id="SSF50630">
    <property type="entry name" value="Acid proteases"/>
    <property type="match status" value="1"/>
</dbReference>
<keyword evidence="1" id="KW-1133">Transmembrane helix</keyword>
<dbReference type="Pfam" id="PF13975">
    <property type="entry name" value="gag-asp_proteas"/>
    <property type="match status" value="1"/>
</dbReference>
<dbReference type="Proteomes" id="UP000663722">
    <property type="component" value="Chromosome"/>
</dbReference>
<keyword evidence="3" id="KW-1185">Reference proteome</keyword>
<feature type="transmembrane region" description="Helical" evidence="1">
    <location>
        <begin position="36"/>
        <end position="54"/>
    </location>
</feature>
<keyword evidence="2" id="KW-0378">Hydrolase</keyword>
<reference evidence="2" key="1">
    <citation type="journal article" date="2021" name="Microb. Physiol.">
        <title>Proteogenomic Insights into the Physiology of Marine, Sulfate-Reducing, Filamentous Desulfonema limicola and Desulfonema magnum.</title>
        <authorList>
            <person name="Schnaars V."/>
            <person name="Wohlbrand L."/>
            <person name="Scheve S."/>
            <person name="Hinrichs C."/>
            <person name="Reinhardt R."/>
            <person name="Rabus R."/>
        </authorList>
    </citation>
    <scope>NUCLEOTIDE SEQUENCE</scope>
    <source>
        <strain evidence="2">4be13</strain>
    </source>
</reference>
<gene>
    <name evidence="2" type="ORF">dnm_080800</name>
</gene>
<organism evidence="2 3">
    <name type="scientific">Desulfonema magnum</name>
    <dbReference type="NCBI Taxonomy" id="45655"/>
    <lineage>
        <taxon>Bacteria</taxon>
        <taxon>Pseudomonadati</taxon>
        <taxon>Thermodesulfobacteriota</taxon>
        <taxon>Desulfobacteria</taxon>
        <taxon>Desulfobacterales</taxon>
        <taxon>Desulfococcaceae</taxon>
        <taxon>Desulfonema</taxon>
    </lineage>
</organism>
<dbReference type="InterPro" id="IPR034122">
    <property type="entry name" value="Retropepsin-like_bacterial"/>
</dbReference>
<dbReference type="InterPro" id="IPR001969">
    <property type="entry name" value="Aspartic_peptidase_AS"/>
</dbReference>
<dbReference type="AlphaFoldDB" id="A0A975GSK4"/>
<dbReference type="CDD" id="cd05483">
    <property type="entry name" value="retropepsin_like_bacteria"/>
    <property type="match status" value="1"/>
</dbReference>
<evidence type="ECO:0000313" key="3">
    <source>
        <dbReference type="Proteomes" id="UP000663722"/>
    </source>
</evidence>
<dbReference type="NCBIfam" id="TIGR02281">
    <property type="entry name" value="clan_AA_DTGA"/>
    <property type="match status" value="1"/>
</dbReference>
<dbReference type="InterPro" id="IPR011969">
    <property type="entry name" value="Clan_AA_Asp_peptidase_C"/>
</dbReference>
<dbReference type="KEGG" id="dmm:dnm_080800"/>
<keyword evidence="2" id="KW-0645">Protease</keyword>
<proteinExistence type="predicted"/>
<dbReference type="GO" id="GO:0004190">
    <property type="term" value="F:aspartic-type endopeptidase activity"/>
    <property type="evidence" value="ECO:0007669"/>
    <property type="project" value="InterPro"/>
</dbReference>
<dbReference type="Gene3D" id="2.40.70.10">
    <property type="entry name" value="Acid Proteases"/>
    <property type="match status" value="1"/>
</dbReference>
<dbReference type="InterPro" id="IPR021109">
    <property type="entry name" value="Peptidase_aspartic_dom_sf"/>
</dbReference>